<gene>
    <name evidence="4" type="ORF">FFWV33_03080</name>
</gene>
<keyword evidence="1 2" id="KW-0238">DNA-binding</keyword>
<dbReference type="Pfam" id="PF00440">
    <property type="entry name" value="TetR_N"/>
    <property type="match status" value="1"/>
</dbReference>
<dbReference type="PANTHER" id="PTHR43479:SF11">
    <property type="entry name" value="ACREF_ENVCD OPERON REPRESSOR-RELATED"/>
    <property type="match status" value="1"/>
</dbReference>
<dbReference type="PROSITE" id="PS50977">
    <property type="entry name" value="HTH_TETR_2"/>
    <property type="match status" value="1"/>
</dbReference>
<accession>A0A2S1LA78</accession>
<dbReference type="RefSeq" id="WP_108739547.1">
    <property type="nucleotide sequence ID" value="NZ_CP020918.1"/>
</dbReference>
<dbReference type="KEGG" id="ffa:FFWV33_03080"/>
<feature type="domain" description="HTH tetR-type" evidence="3">
    <location>
        <begin position="1"/>
        <end position="59"/>
    </location>
</feature>
<evidence type="ECO:0000256" key="2">
    <source>
        <dbReference type="PROSITE-ProRule" id="PRU00335"/>
    </source>
</evidence>
<proteinExistence type="predicted"/>
<dbReference type="InterPro" id="IPR009057">
    <property type="entry name" value="Homeodomain-like_sf"/>
</dbReference>
<dbReference type="InterPro" id="IPR001647">
    <property type="entry name" value="HTH_TetR"/>
</dbReference>
<dbReference type="Proteomes" id="UP000244527">
    <property type="component" value="Chromosome"/>
</dbReference>
<organism evidence="4 5">
    <name type="scientific">Flavobacterium faecale</name>
    <dbReference type="NCBI Taxonomy" id="1355330"/>
    <lineage>
        <taxon>Bacteria</taxon>
        <taxon>Pseudomonadati</taxon>
        <taxon>Bacteroidota</taxon>
        <taxon>Flavobacteriia</taxon>
        <taxon>Flavobacteriales</taxon>
        <taxon>Flavobacteriaceae</taxon>
        <taxon>Flavobacterium</taxon>
    </lineage>
</organism>
<dbReference type="Gene3D" id="1.10.357.10">
    <property type="entry name" value="Tetracycline Repressor, domain 2"/>
    <property type="match status" value="1"/>
</dbReference>
<dbReference type="EMBL" id="CP020918">
    <property type="protein sequence ID" value="AWG20588.1"/>
    <property type="molecule type" value="Genomic_DNA"/>
</dbReference>
<dbReference type="PANTHER" id="PTHR43479">
    <property type="entry name" value="ACREF/ENVCD OPERON REPRESSOR-RELATED"/>
    <property type="match status" value="1"/>
</dbReference>
<dbReference type="OrthoDB" id="881297at2"/>
<evidence type="ECO:0000259" key="3">
    <source>
        <dbReference type="PROSITE" id="PS50977"/>
    </source>
</evidence>
<dbReference type="AlphaFoldDB" id="A0A2S1LA78"/>
<sequence>MKEKIIKKAGELFLRLGFKSITMDDIAGEMCISKKTIYKYFCNKEVLVEESTNLMHIEIHQTIDRIMAENRNAIEENFKIREMFSDMFKSSADTSPLYQLKKHYPEIYQKVISREITDCSTWFRTNIAKGIAENLYRKEIDIEAYVQFYYTLIFNINENTSSEKELQRLELQVLEYHTRAMATADGIIELEKQLQNTNTK</sequence>
<name>A0A2S1LA78_9FLAO</name>
<dbReference type="SUPFAM" id="SSF46689">
    <property type="entry name" value="Homeodomain-like"/>
    <property type="match status" value="1"/>
</dbReference>
<evidence type="ECO:0000256" key="1">
    <source>
        <dbReference type="ARBA" id="ARBA00023125"/>
    </source>
</evidence>
<feature type="DNA-binding region" description="H-T-H motif" evidence="2">
    <location>
        <begin position="22"/>
        <end position="41"/>
    </location>
</feature>
<reference evidence="4 5" key="1">
    <citation type="submission" date="2017-04" db="EMBL/GenBank/DDBJ databases">
        <title>Compelte genome sequence of WV33.</title>
        <authorList>
            <person name="Lee P.C."/>
        </authorList>
    </citation>
    <scope>NUCLEOTIDE SEQUENCE [LARGE SCALE GENOMIC DNA]</scope>
    <source>
        <strain evidence="4 5">WV33</strain>
    </source>
</reference>
<dbReference type="InterPro" id="IPR050624">
    <property type="entry name" value="HTH-type_Tx_Regulator"/>
</dbReference>
<dbReference type="PRINTS" id="PR00455">
    <property type="entry name" value="HTHTETR"/>
</dbReference>
<evidence type="ECO:0000313" key="4">
    <source>
        <dbReference type="EMBL" id="AWG20588.1"/>
    </source>
</evidence>
<protein>
    <submittedName>
        <fullName evidence="4">TetR family transcriptional regulator</fullName>
    </submittedName>
</protein>
<evidence type="ECO:0000313" key="5">
    <source>
        <dbReference type="Proteomes" id="UP000244527"/>
    </source>
</evidence>
<keyword evidence="5" id="KW-1185">Reference proteome</keyword>
<dbReference type="GO" id="GO:0003677">
    <property type="term" value="F:DNA binding"/>
    <property type="evidence" value="ECO:0007669"/>
    <property type="project" value="UniProtKB-UniRule"/>
</dbReference>